<evidence type="ECO:0000256" key="3">
    <source>
        <dbReference type="ARBA" id="ARBA00022577"/>
    </source>
</evidence>
<evidence type="ECO:0000256" key="1">
    <source>
        <dbReference type="ARBA" id="ARBA00004251"/>
    </source>
</evidence>
<evidence type="ECO:0000256" key="4">
    <source>
        <dbReference type="ARBA" id="ARBA00022581"/>
    </source>
</evidence>
<keyword evidence="3" id="KW-0295">Fungicide</keyword>
<evidence type="ECO:0000256" key="10">
    <source>
        <dbReference type="ARBA" id="ARBA00023022"/>
    </source>
</evidence>
<comment type="similarity">
    <text evidence="14">Belongs to the cysteine-rich repeat secretory protein family. Plasmodesmata-located proteins (PDLD) subfamily.</text>
</comment>
<evidence type="ECO:0000256" key="13">
    <source>
        <dbReference type="ARBA" id="ARBA00024184"/>
    </source>
</evidence>
<keyword evidence="4" id="KW-0945">Host-virus interaction</keyword>
<dbReference type="PANTHER" id="PTHR32080">
    <property type="entry name" value="ANTIFUNGAL PROTEIN GINKBILOBIN-2-LIKE"/>
    <property type="match status" value="1"/>
</dbReference>
<name>A0ABD3LNB3_EUCGL</name>
<evidence type="ECO:0000256" key="14">
    <source>
        <dbReference type="ARBA" id="ARBA00038393"/>
    </source>
</evidence>
<gene>
    <name evidence="16" type="ORF">ACJRO7_000649</name>
</gene>
<accession>A0ABD3LNB3</accession>
<keyword evidence="12" id="KW-1015">Disulfide bond</keyword>
<feature type="domain" description="Gnk2-homologous" evidence="15">
    <location>
        <begin position="18"/>
        <end position="94"/>
    </location>
</feature>
<keyword evidence="5" id="KW-0732">Signal</keyword>
<keyword evidence="10" id="KW-0044">Antibiotic</keyword>
<dbReference type="GO" id="GO:0031640">
    <property type="term" value="P:killing of cells of another organism"/>
    <property type="evidence" value="ECO:0007669"/>
    <property type="project" value="UniProtKB-KW"/>
</dbReference>
<keyword evidence="2" id="KW-0929">Antimicrobial</keyword>
<dbReference type="Pfam" id="PF01657">
    <property type="entry name" value="Stress-antifung"/>
    <property type="match status" value="1"/>
</dbReference>
<protein>
    <recommendedName>
        <fullName evidence="15">Gnk2-homologous domain-containing protein</fullName>
    </recommendedName>
</protein>
<evidence type="ECO:0000259" key="15">
    <source>
        <dbReference type="PROSITE" id="PS51473"/>
    </source>
</evidence>
<comment type="caution">
    <text evidence="16">The sequence shown here is derived from an EMBL/GenBank/DDBJ whole genome shotgun (WGS) entry which is preliminary data.</text>
</comment>
<comment type="subcellular location">
    <subcellularLocation>
        <location evidence="13">Cell junction</location>
        <location evidence="13">Plasmodesma</location>
    </subcellularLocation>
    <subcellularLocation>
        <location evidence="1">Cell membrane</location>
        <topology evidence="1">Single-pass type I membrane protein</topology>
    </subcellularLocation>
</comment>
<dbReference type="InterPro" id="IPR002902">
    <property type="entry name" value="GNK2"/>
</dbReference>
<evidence type="ECO:0000313" key="16">
    <source>
        <dbReference type="EMBL" id="KAL3753290.1"/>
    </source>
</evidence>
<evidence type="ECO:0000256" key="8">
    <source>
        <dbReference type="ARBA" id="ARBA00022821"/>
    </source>
</evidence>
<keyword evidence="7" id="KW-0677">Repeat</keyword>
<dbReference type="GO" id="GO:0005537">
    <property type="term" value="F:D-mannose binding"/>
    <property type="evidence" value="ECO:0007669"/>
    <property type="project" value="UniProtKB-KW"/>
</dbReference>
<evidence type="ECO:0000256" key="6">
    <source>
        <dbReference type="ARBA" id="ARBA00022734"/>
    </source>
</evidence>
<dbReference type="GO" id="GO:0009506">
    <property type="term" value="C:plasmodesma"/>
    <property type="evidence" value="ECO:0007669"/>
    <property type="project" value="UniProtKB-SubCell"/>
</dbReference>
<dbReference type="GO" id="GO:0050832">
    <property type="term" value="P:defense response to fungus"/>
    <property type="evidence" value="ECO:0007669"/>
    <property type="project" value="UniProtKB-KW"/>
</dbReference>
<evidence type="ECO:0000256" key="9">
    <source>
        <dbReference type="ARBA" id="ARBA00022949"/>
    </source>
</evidence>
<dbReference type="GO" id="GO:0042742">
    <property type="term" value="P:defense response to bacterium"/>
    <property type="evidence" value="ECO:0007669"/>
    <property type="project" value="UniProtKB-KW"/>
</dbReference>
<dbReference type="PANTHER" id="PTHR32080:SF54">
    <property type="entry name" value="GNK2-HOMOLOGOUS DOMAIN-CONTAINING PROTEIN"/>
    <property type="match status" value="1"/>
</dbReference>
<keyword evidence="8" id="KW-0611">Plant defense</keyword>
<evidence type="ECO:0000256" key="11">
    <source>
        <dbReference type="ARBA" id="ARBA00023035"/>
    </source>
</evidence>
<dbReference type="Gene3D" id="3.30.430.20">
    <property type="entry name" value="Gnk2 domain, C-X8-C-X2-C motif"/>
    <property type="match status" value="1"/>
</dbReference>
<dbReference type="AlphaFoldDB" id="A0ABD3LNB3"/>
<keyword evidence="6" id="KW-0430">Lectin</keyword>
<proteinExistence type="inferred from homology"/>
<evidence type="ECO:0000256" key="12">
    <source>
        <dbReference type="ARBA" id="ARBA00023157"/>
    </source>
</evidence>
<dbReference type="EMBL" id="JBJKBG010000001">
    <property type="protein sequence ID" value="KAL3753290.1"/>
    <property type="molecule type" value="Genomic_DNA"/>
</dbReference>
<organism evidence="16 17">
    <name type="scientific">Eucalyptus globulus</name>
    <name type="common">Tasmanian blue gum</name>
    <dbReference type="NCBI Taxonomy" id="34317"/>
    <lineage>
        <taxon>Eukaryota</taxon>
        <taxon>Viridiplantae</taxon>
        <taxon>Streptophyta</taxon>
        <taxon>Embryophyta</taxon>
        <taxon>Tracheophyta</taxon>
        <taxon>Spermatophyta</taxon>
        <taxon>Magnoliopsida</taxon>
        <taxon>eudicotyledons</taxon>
        <taxon>Gunneridae</taxon>
        <taxon>Pentapetalae</taxon>
        <taxon>rosids</taxon>
        <taxon>malvids</taxon>
        <taxon>Myrtales</taxon>
        <taxon>Myrtaceae</taxon>
        <taxon>Myrtoideae</taxon>
        <taxon>Eucalypteae</taxon>
        <taxon>Eucalyptus</taxon>
    </lineage>
</organism>
<keyword evidence="11" id="KW-0465">Mannose-binding</keyword>
<evidence type="ECO:0000256" key="7">
    <source>
        <dbReference type="ARBA" id="ARBA00022737"/>
    </source>
</evidence>
<reference evidence="16 17" key="1">
    <citation type="submission" date="2024-11" db="EMBL/GenBank/DDBJ databases">
        <title>Chromosome-level genome assembly of Eucalyptus globulus Labill. provides insights into its genome evolution.</title>
        <authorList>
            <person name="Li X."/>
        </authorList>
    </citation>
    <scope>NUCLEOTIDE SEQUENCE [LARGE SCALE GENOMIC DNA]</scope>
    <source>
        <strain evidence="16">CL2024</strain>
        <tissue evidence="16">Fresh tender leaves</tissue>
    </source>
</reference>
<evidence type="ECO:0000313" key="17">
    <source>
        <dbReference type="Proteomes" id="UP001634007"/>
    </source>
</evidence>
<evidence type="ECO:0000256" key="2">
    <source>
        <dbReference type="ARBA" id="ARBA00022529"/>
    </source>
</evidence>
<dbReference type="GO" id="GO:0005886">
    <property type="term" value="C:plasma membrane"/>
    <property type="evidence" value="ECO:0007669"/>
    <property type="project" value="UniProtKB-SubCell"/>
</dbReference>
<evidence type="ECO:0000256" key="5">
    <source>
        <dbReference type="ARBA" id="ARBA00022729"/>
    </source>
</evidence>
<sequence length="94" mass="9812">MLVGSLLMFYIVQGAPNTNITYRGCNGGTYSSNDPYADSVAYVLADMATVTPNHANDNYYTASPYPTAAAYGHAPCNPALSFSDCGICVSAAKA</sequence>
<dbReference type="Proteomes" id="UP001634007">
    <property type="component" value="Unassembled WGS sequence"/>
</dbReference>
<keyword evidence="9" id="KW-0965">Cell junction</keyword>
<dbReference type="InterPro" id="IPR051378">
    <property type="entry name" value="Cell2Cell_Antifungal"/>
</dbReference>
<keyword evidence="17" id="KW-1185">Reference proteome</keyword>
<dbReference type="InterPro" id="IPR038408">
    <property type="entry name" value="GNK2_sf"/>
</dbReference>
<dbReference type="PROSITE" id="PS51473">
    <property type="entry name" value="GNK2"/>
    <property type="match status" value="1"/>
</dbReference>